<dbReference type="InterPro" id="IPR011990">
    <property type="entry name" value="TPR-like_helical_dom_sf"/>
</dbReference>
<keyword evidence="1" id="KW-0732">Signal</keyword>
<dbReference type="RefSeq" id="WP_169260871.1">
    <property type="nucleotide sequence ID" value="NZ_WTVQ01000020.1"/>
</dbReference>
<evidence type="ECO:0000313" key="3">
    <source>
        <dbReference type="Proteomes" id="UP000648984"/>
    </source>
</evidence>
<feature type="signal peptide" evidence="1">
    <location>
        <begin position="1"/>
        <end position="31"/>
    </location>
</feature>
<gene>
    <name evidence="2" type="ORF">GPA25_13225</name>
</gene>
<dbReference type="PANTHER" id="PTHR11102">
    <property type="entry name" value="SEL-1-LIKE PROTEIN"/>
    <property type="match status" value="1"/>
</dbReference>
<dbReference type="InterPro" id="IPR050767">
    <property type="entry name" value="Sel1_AlgK"/>
</dbReference>
<evidence type="ECO:0000256" key="1">
    <source>
        <dbReference type="SAM" id="SignalP"/>
    </source>
</evidence>
<dbReference type="EMBL" id="WTVQ01000020">
    <property type="protein sequence ID" value="NMG75722.1"/>
    <property type="molecule type" value="Genomic_DNA"/>
</dbReference>
<keyword evidence="3" id="KW-1185">Reference proteome</keyword>
<proteinExistence type="predicted"/>
<reference evidence="2 3" key="1">
    <citation type="submission" date="2019-12" db="EMBL/GenBank/DDBJ databases">
        <title>Comparative genomics gives insights into the taxonomy of the Azoarcus-Aromatoleum group and reveals separate origins of nif in the plant-associated Azoarcus and non-plant-associated Aromatoleum sub-groups.</title>
        <authorList>
            <person name="Lafos M."/>
            <person name="Maluk M."/>
            <person name="Batista M."/>
            <person name="Junghare M."/>
            <person name="Carmona M."/>
            <person name="Faoro H."/>
            <person name="Cruz L.M."/>
            <person name="Battistoni F."/>
            <person name="De Souza E."/>
            <person name="Pedrosa F."/>
            <person name="Chen W.-M."/>
            <person name="Poole P.S."/>
            <person name="Dixon R.A."/>
            <person name="James E.K."/>
        </authorList>
    </citation>
    <scope>NUCLEOTIDE SEQUENCE [LARGE SCALE GENOMIC DNA]</scope>
    <source>
        <strain evidence="2 3">22Lin</strain>
    </source>
</reference>
<protein>
    <submittedName>
        <fullName evidence="2">Sel1 repeat family protein</fullName>
    </submittedName>
</protein>
<comment type="caution">
    <text evidence="2">The sequence shown here is derived from an EMBL/GenBank/DDBJ whole genome shotgun (WGS) entry which is preliminary data.</text>
</comment>
<sequence>MKLPGTEKRVPAFSQIVLVCAFIAFSSAAWADPATDYQEGLKSYRAGDVFGAMAPLKQAADAGHAEAQALYGSILDSGEYDIDAAAYLLKAAEQNNADGQYGLAKMYISGEAKAPSEGEANRLMRAAAAQGHSRAIIVIALAYVHGDTRLGATDSNTPEAGQFLIQAAELGEVEAVETLATAYRKGTYGLTADSAKADHWAAQLARMRGQGPKKGAKK</sequence>
<dbReference type="SMART" id="SM00671">
    <property type="entry name" value="SEL1"/>
    <property type="match status" value="4"/>
</dbReference>
<dbReference type="Proteomes" id="UP000648984">
    <property type="component" value="Unassembled WGS sequence"/>
</dbReference>
<evidence type="ECO:0000313" key="2">
    <source>
        <dbReference type="EMBL" id="NMG75722.1"/>
    </source>
</evidence>
<dbReference type="InterPro" id="IPR006597">
    <property type="entry name" value="Sel1-like"/>
</dbReference>
<organism evidence="2 3">
    <name type="scientific">Aromatoleum diolicum</name>
    <dbReference type="NCBI Taxonomy" id="75796"/>
    <lineage>
        <taxon>Bacteria</taxon>
        <taxon>Pseudomonadati</taxon>
        <taxon>Pseudomonadota</taxon>
        <taxon>Betaproteobacteria</taxon>
        <taxon>Rhodocyclales</taxon>
        <taxon>Rhodocyclaceae</taxon>
        <taxon>Aromatoleum</taxon>
    </lineage>
</organism>
<dbReference type="Gene3D" id="1.25.40.10">
    <property type="entry name" value="Tetratricopeptide repeat domain"/>
    <property type="match status" value="1"/>
</dbReference>
<dbReference type="PANTHER" id="PTHR11102:SF160">
    <property type="entry name" value="ERAD-ASSOCIATED E3 UBIQUITIN-PROTEIN LIGASE COMPONENT HRD3"/>
    <property type="match status" value="1"/>
</dbReference>
<feature type="chain" id="PRO_5046678813" evidence="1">
    <location>
        <begin position="32"/>
        <end position="218"/>
    </location>
</feature>
<dbReference type="SUPFAM" id="SSF81901">
    <property type="entry name" value="HCP-like"/>
    <property type="match status" value="1"/>
</dbReference>
<accession>A0ABX1QEA5</accession>
<name>A0ABX1QEA5_9RHOO</name>